<dbReference type="RefSeq" id="XP_060325130.1">
    <property type="nucleotide sequence ID" value="XM_060474420.1"/>
</dbReference>
<comment type="caution">
    <text evidence="2">The sequence shown here is derived from an EMBL/GenBank/DDBJ whole genome shotgun (WGS) entry which is preliminary data.</text>
</comment>
<keyword evidence="1" id="KW-0732">Signal</keyword>
<sequence length="79" mass="8991">MHILTFTFGILHLSCLLSLQGKKRAAKPEHAERGTLTRSEFVFSDARNMSTSVFTVGWSSDTRTQQTLCLEIEDIYRVL</sequence>
<name>A0AA39MSV7_ARMTA</name>
<reference evidence="2" key="1">
    <citation type="submission" date="2023-06" db="EMBL/GenBank/DDBJ databases">
        <authorList>
            <consortium name="Lawrence Berkeley National Laboratory"/>
            <person name="Ahrendt S."/>
            <person name="Sahu N."/>
            <person name="Indic B."/>
            <person name="Wong-Bajracharya J."/>
            <person name="Merenyi Z."/>
            <person name="Ke H.-M."/>
            <person name="Monk M."/>
            <person name="Kocsube S."/>
            <person name="Drula E."/>
            <person name="Lipzen A."/>
            <person name="Balint B."/>
            <person name="Henrissat B."/>
            <person name="Andreopoulos B."/>
            <person name="Martin F.M."/>
            <person name="Harder C.B."/>
            <person name="Rigling D."/>
            <person name="Ford K.L."/>
            <person name="Foster G.D."/>
            <person name="Pangilinan J."/>
            <person name="Papanicolaou A."/>
            <person name="Barry K."/>
            <person name="LaButti K."/>
            <person name="Viragh M."/>
            <person name="Koriabine M."/>
            <person name="Yan M."/>
            <person name="Riley R."/>
            <person name="Champramary S."/>
            <person name="Plett K.L."/>
            <person name="Tsai I.J."/>
            <person name="Slot J."/>
            <person name="Sipos G."/>
            <person name="Plett J."/>
            <person name="Nagy L.G."/>
            <person name="Grigoriev I.V."/>
        </authorList>
    </citation>
    <scope>NUCLEOTIDE SEQUENCE</scope>
    <source>
        <strain evidence="2">CCBAS 213</strain>
    </source>
</reference>
<gene>
    <name evidence="2" type="ORF">EV420DRAFT_1574483</name>
</gene>
<dbReference type="EMBL" id="JAUEPS010000054">
    <property type="protein sequence ID" value="KAK0444560.1"/>
    <property type="molecule type" value="Genomic_DNA"/>
</dbReference>
<dbReference type="AlphaFoldDB" id="A0AA39MSV7"/>
<evidence type="ECO:0000256" key="1">
    <source>
        <dbReference type="SAM" id="SignalP"/>
    </source>
</evidence>
<evidence type="ECO:0008006" key="4">
    <source>
        <dbReference type="Google" id="ProtNLM"/>
    </source>
</evidence>
<proteinExistence type="predicted"/>
<feature type="signal peptide" evidence="1">
    <location>
        <begin position="1"/>
        <end position="25"/>
    </location>
</feature>
<feature type="non-terminal residue" evidence="2">
    <location>
        <position position="79"/>
    </location>
</feature>
<keyword evidence="3" id="KW-1185">Reference proteome</keyword>
<protein>
    <recommendedName>
        <fullName evidence="4">Secreted protein</fullName>
    </recommendedName>
</protein>
<dbReference type="GeneID" id="85357968"/>
<evidence type="ECO:0000313" key="2">
    <source>
        <dbReference type="EMBL" id="KAK0444560.1"/>
    </source>
</evidence>
<evidence type="ECO:0000313" key="3">
    <source>
        <dbReference type="Proteomes" id="UP001175211"/>
    </source>
</evidence>
<organism evidence="2 3">
    <name type="scientific">Armillaria tabescens</name>
    <name type="common">Ringless honey mushroom</name>
    <name type="synonym">Agaricus tabescens</name>
    <dbReference type="NCBI Taxonomy" id="1929756"/>
    <lineage>
        <taxon>Eukaryota</taxon>
        <taxon>Fungi</taxon>
        <taxon>Dikarya</taxon>
        <taxon>Basidiomycota</taxon>
        <taxon>Agaricomycotina</taxon>
        <taxon>Agaricomycetes</taxon>
        <taxon>Agaricomycetidae</taxon>
        <taxon>Agaricales</taxon>
        <taxon>Marasmiineae</taxon>
        <taxon>Physalacriaceae</taxon>
        <taxon>Desarmillaria</taxon>
    </lineage>
</organism>
<feature type="chain" id="PRO_5041396907" description="Secreted protein" evidence="1">
    <location>
        <begin position="26"/>
        <end position="79"/>
    </location>
</feature>
<dbReference type="Proteomes" id="UP001175211">
    <property type="component" value="Unassembled WGS sequence"/>
</dbReference>
<accession>A0AA39MSV7</accession>